<dbReference type="InterPro" id="IPR013320">
    <property type="entry name" value="ConA-like_dom_sf"/>
</dbReference>
<dbReference type="Gene3D" id="3.30.710.10">
    <property type="entry name" value="Potassium Channel Kv1.1, Chain A"/>
    <property type="match status" value="1"/>
</dbReference>
<dbReference type="SMART" id="SM00225">
    <property type="entry name" value="BTB"/>
    <property type="match status" value="1"/>
</dbReference>
<dbReference type="Gene3D" id="2.60.120.920">
    <property type="match status" value="1"/>
</dbReference>
<name>A0A9N8EFN1_9STRA</name>
<dbReference type="InterPro" id="IPR010916">
    <property type="entry name" value="TonB_box_CS"/>
</dbReference>
<dbReference type="PANTHER" id="PTHR23312">
    <property type="entry name" value="ARMC5 ARMADILLO REPEAT-CONTAINING -RELATED"/>
    <property type="match status" value="1"/>
</dbReference>
<keyword evidence="3" id="KW-1185">Reference proteome</keyword>
<protein>
    <recommendedName>
        <fullName evidence="1">BTB domain-containing protein</fullName>
    </recommendedName>
</protein>
<dbReference type="EMBL" id="CAICTM010001122">
    <property type="protein sequence ID" value="CAB9520672.1"/>
    <property type="molecule type" value="Genomic_DNA"/>
</dbReference>
<evidence type="ECO:0000313" key="2">
    <source>
        <dbReference type="EMBL" id="CAB9520672.1"/>
    </source>
</evidence>
<sequence>MTDTSIMDTTTSTSTKKEITVEEAFARFLTDKAAHDVSFRGNDTVVVSANRCALAMRNDVFRSMLLGDFVEATQAIVAIDFPGGTLKALLEYLHTNKCQLLEANDDDTPNDQDRRYYVERVESLVSLSEAACYFECPGLATMARKSLAGAVKSSPSFSFALCEVSVNWCNPLVTQVLDFAKSIFQSEDISASVMQNVALSVLQVIIQDDSHRASEFDRFEMLRLWLGHSPDAQDPHCRSKAMELTQQIRLELIVSPQLASSVTESQAVALYDGGSIQEHRIPLPIWEGSMSTSCNGDYCFGHDTKALKISPLHDGVHKWTVHVTQYCRPVWVGVALQSADTNTSYRTTESLSKQKNGWVYGSSGISFHYSPQPDCVHPKFGMGSYVSLTLDLLDTSDGNGTLSASVDGGETFVLFQNLRQEIDTTLGGQGFLPAVSLKQAGAIQLVDFRTSAV</sequence>
<dbReference type="SUPFAM" id="SSF54695">
    <property type="entry name" value="POZ domain"/>
    <property type="match status" value="1"/>
</dbReference>
<proteinExistence type="predicted"/>
<dbReference type="OrthoDB" id="10249567at2759"/>
<dbReference type="PROSITE" id="PS00430">
    <property type="entry name" value="TONB_DEPENDENT_REC_1"/>
    <property type="match status" value="1"/>
</dbReference>
<dbReference type="GO" id="GO:0005829">
    <property type="term" value="C:cytosol"/>
    <property type="evidence" value="ECO:0007669"/>
    <property type="project" value="TreeGrafter"/>
</dbReference>
<dbReference type="Pfam" id="PF00651">
    <property type="entry name" value="BTB"/>
    <property type="match status" value="1"/>
</dbReference>
<reference evidence="2" key="1">
    <citation type="submission" date="2020-06" db="EMBL/GenBank/DDBJ databases">
        <authorList>
            <consortium name="Plant Systems Biology data submission"/>
        </authorList>
    </citation>
    <scope>NUCLEOTIDE SEQUENCE</scope>
    <source>
        <strain evidence="2">D6</strain>
    </source>
</reference>
<evidence type="ECO:0000313" key="3">
    <source>
        <dbReference type="Proteomes" id="UP001153069"/>
    </source>
</evidence>
<evidence type="ECO:0000259" key="1">
    <source>
        <dbReference type="PROSITE" id="PS50097"/>
    </source>
</evidence>
<accession>A0A9N8EFN1</accession>
<dbReference type="AlphaFoldDB" id="A0A9N8EFN1"/>
<dbReference type="GO" id="GO:0009653">
    <property type="term" value="P:anatomical structure morphogenesis"/>
    <property type="evidence" value="ECO:0007669"/>
    <property type="project" value="TreeGrafter"/>
</dbReference>
<dbReference type="InterPro" id="IPR000210">
    <property type="entry name" value="BTB/POZ_dom"/>
</dbReference>
<dbReference type="PANTHER" id="PTHR23312:SF8">
    <property type="entry name" value="ARMADILLO REPEAT-CONTAINING PROTEIN 5"/>
    <property type="match status" value="1"/>
</dbReference>
<dbReference type="Proteomes" id="UP001153069">
    <property type="component" value="Unassembled WGS sequence"/>
</dbReference>
<dbReference type="InterPro" id="IPR043136">
    <property type="entry name" value="B30.2/SPRY_sf"/>
</dbReference>
<feature type="domain" description="BTB" evidence="1">
    <location>
        <begin position="35"/>
        <end position="102"/>
    </location>
</feature>
<dbReference type="SUPFAM" id="SSF49899">
    <property type="entry name" value="Concanavalin A-like lectins/glucanases"/>
    <property type="match status" value="1"/>
</dbReference>
<dbReference type="InterPro" id="IPR011333">
    <property type="entry name" value="SKP1/BTB/POZ_sf"/>
</dbReference>
<comment type="caution">
    <text evidence="2">The sequence shown here is derived from an EMBL/GenBank/DDBJ whole genome shotgun (WGS) entry which is preliminary data.</text>
</comment>
<gene>
    <name evidence="2" type="ORF">SEMRO_1124_G243870.1</name>
</gene>
<organism evidence="2 3">
    <name type="scientific">Seminavis robusta</name>
    <dbReference type="NCBI Taxonomy" id="568900"/>
    <lineage>
        <taxon>Eukaryota</taxon>
        <taxon>Sar</taxon>
        <taxon>Stramenopiles</taxon>
        <taxon>Ochrophyta</taxon>
        <taxon>Bacillariophyta</taxon>
        <taxon>Bacillariophyceae</taxon>
        <taxon>Bacillariophycidae</taxon>
        <taxon>Naviculales</taxon>
        <taxon>Naviculaceae</taxon>
        <taxon>Seminavis</taxon>
    </lineage>
</organism>
<dbReference type="PROSITE" id="PS50097">
    <property type="entry name" value="BTB"/>
    <property type="match status" value="1"/>
</dbReference>